<feature type="domain" description="Type II secretion system protein GspF" evidence="8">
    <location>
        <begin position="84"/>
        <end position="205"/>
    </location>
</feature>
<comment type="subcellular location">
    <subcellularLocation>
        <location evidence="1">Cell membrane</location>
        <topology evidence="1">Multi-pass membrane protein</topology>
    </subcellularLocation>
</comment>
<accession>A0ABN3JWE7</accession>
<dbReference type="PANTHER" id="PTHR35007">
    <property type="entry name" value="INTEGRAL MEMBRANE PROTEIN-RELATED"/>
    <property type="match status" value="1"/>
</dbReference>
<evidence type="ECO:0000256" key="7">
    <source>
        <dbReference type="SAM" id="Phobius"/>
    </source>
</evidence>
<comment type="caution">
    <text evidence="9">The sequence shown here is derived from an EMBL/GenBank/DDBJ whole genome shotgun (WGS) entry which is preliminary data.</text>
</comment>
<protein>
    <recommendedName>
        <fullName evidence="8">Type II secretion system protein GspF domain-containing protein</fullName>
    </recommendedName>
</protein>
<evidence type="ECO:0000256" key="5">
    <source>
        <dbReference type="ARBA" id="ARBA00023136"/>
    </source>
</evidence>
<evidence type="ECO:0000256" key="2">
    <source>
        <dbReference type="ARBA" id="ARBA00022475"/>
    </source>
</evidence>
<feature type="region of interest" description="Disordered" evidence="6">
    <location>
        <begin position="1"/>
        <end position="21"/>
    </location>
</feature>
<reference evidence="9 10" key="1">
    <citation type="journal article" date="2019" name="Int. J. Syst. Evol. Microbiol.">
        <title>The Global Catalogue of Microorganisms (GCM) 10K type strain sequencing project: providing services to taxonomists for standard genome sequencing and annotation.</title>
        <authorList>
            <consortium name="The Broad Institute Genomics Platform"/>
            <consortium name="The Broad Institute Genome Sequencing Center for Infectious Disease"/>
            <person name="Wu L."/>
            <person name="Ma J."/>
        </authorList>
    </citation>
    <scope>NUCLEOTIDE SEQUENCE [LARGE SCALE GENOMIC DNA]</scope>
    <source>
        <strain evidence="9 10">JCM 3325</strain>
    </source>
</reference>
<dbReference type="Proteomes" id="UP001501231">
    <property type="component" value="Unassembled WGS sequence"/>
</dbReference>
<dbReference type="InterPro" id="IPR018076">
    <property type="entry name" value="T2SS_GspF_dom"/>
</dbReference>
<evidence type="ECO:0000313" key="10">
    <source>
        <dbReference type="Proteomes" id="UP001501231"/>
    </source>
</evidence>
<keyword evidence="5 7" id="KW-0472">Membrane</keyword>
<evidence type="ECO:0000256" key="6">
    <source>
        <dbReference type="SAM" id="MobiDB-lite"/>
    </source>
</evidence>
<proteinExistence type="predicted"/>
<gene>
    <name evidence="9" type="ORF">GCM10010191_68270</name>
</gene>
<feature type="transmembrane region" description="Helical" evidence="7">
    <location>
        <begin position="28"/>
        <end position="61"/>
    </location>
</feature>
<dbReference type="Pfam" id="PF00482">
    <property type="entry name" value="T2SSF"/>
    <property type="match status" value="1"/>
</dbReference>
<keyword evidence="2" id="KW-1003">Cell membrane</keyword>
<organism evidence="9 10">
    <name type="scientific">Actinomadura vinacea</name>
    <dbReference type="NCBI Taxonomy" id="115336"/>
    <lineage>
        <taxon>Bacteria</taxon>
        <taxon>Bacillati</taxon>
        <taxon>Actinomycetota</taxon>
        <taxon>Actinomycetes</taxon>
        <taxon>Streptosporangiales</taxon>
        <taxon>Thermomonosporaceae</taxon>
        <taxon>Actinomadura</taxon>
    </lineage>
</organism>
<keyword evidence="3 7" id="KW-0812">Transmembrane</keyword>
<sequence>MPRAGEAPTHPAEPTRSRPARERLRRRIAAVTIGVSCAVFLGGLIGITAGLLLGAAVYRSFTRAERAKRQKRQSRLAADLPVAVDLLAACLRGGTPWSQAAEAVAGAVGGPLGDELDHVAAQIRLGADPAAAWLALADDGTLAPLARTAVRALQSGAAPAAPLARLARDQRRNARTAAAKRARSAGVKALAPLGACFLPAFVLLGVVPAIAGIASTILLPR</sequence>
<evidence type="ECO:0000259" key="8">
    <source>
        <dbReference type="Pfam" id="PF00482"/>
    </source>
</evidence>
<name>A0ABN3JWE7_9ACTN</name>
<evidence type="ECO:0000256" key="3">
    <source>
        <dbReference type="ARBA" id="ARBA00022692"/>
    </source>
</evidence>
<evidence type="ECO:0000313" key="9">
    <source>
        <dbReference type="EMBL" id="GAA2442291.1"/>
    </source>
</evidence>
<dbReference type="PANTHER" id="PTHR35007:SF3">
    <property type="entry name" value="POSSIBLE CONSERVED ALANINE RICH MEMBRANE PROTEIN"/>
    <property type="match status" value="1"/>
</dbReference>
<evidence type="ECO:0000256" key="1">
    <source>
        <dbReference type="ARBA" id="ARBA00004651"/>
    </source>
</evidence>
<feature type="transmembrane region" description="Helical" evidence="7">
    <location>
        <begin position="190"/>
        <end position="219"/>
    </location>
</feature>
<dbReference type="EMBL" id="BAAARW010000026">
    <property type="protein sequence ID" value="GAA2442291.1"/>
    <property type="molecule type" value="Genomic_DNA"/>
</dbReference>
<keyword evidence="10" id="KW-1185">Reference proteome</keyword>
<evidence type="ECO:0000256" key="4">
    <source>
        <dbReference type="ARBA" id="ARBA00022989"/>
    </source>
</evidence>
<keyword evidence="4 7" id="KW-1133">Transmembrane helix</keyword>